<evidence type="ECO:0000256" key="2">
    <source>
        <dbReference type="ARBA" id="ARBA00022723"/>
    </source>
</evidence>
<dbReference type="RefSeq" id="XP_002506230.1">
    <property type="nucleotide sequence ID" value="XM_002506184.1"/>
</dbReference>
<evidence type="ECO:0000313" key="9">
    <source>
        <dbReference type="Proteomes" id="UP000002009"/>
    </source>
</evidence>
<dbReference type="SUPFAM" id="SSF52833">
    <property type="entry name" value="Thioredoxin-like"/>
    <property type="match status" value="3"/>
</dbReference>
<evidence type="ECO:0000256" key="5">
    <source>
        <dbReference type="SAM" id="MobiDB-lite"/>
    </source>
</evidence>
<feature type="non-terminal residue" evidence="8">
    <location>
        <position position="1"/>
    </location>
</feature>
<dbReference type="GO" id="GO:0046872">
    <property type="term" value="F:metal ion binding"/>
    <property type="evidence" value="ECO:0007669"/>
    <property type="project" value="UniProtKB-KW"/>
</dbReference>
<dbReference type="InterPro" id="IPR004480">
    <property type="entry name" value="Monothiol_GRX-rel"/>
</dbReference>
<protein>
    <recommendedName>
        <fullName evidence="10">Glutaredoxin domain-containing protein</fullName>
    </recommendedName>
</protein>
<dbReference type="InterPro" id="IPR033658">
    <property type="entry name" value="GRX_PICOT-like"/>
</dbReference>
<dbReference type="AlphaFoldDB" id="C1EHD8"/>
<dbReference type="GO" id="GO:0051536">
    <property type="term" value="F:iron-sulfur cluster binding"/>
    <property type="evidence" value="ECO:0007669"/>
    <property type="project" value="UniProtKB-KW"/>
</dbReference>
<reference evidence="8 9" key="1">
    <citation type="journal article" date="2009" name="Science">
        <title>Green evolution and dynamic adaptations revealed by genomes of the marine picoeukaryotes Micromonas.</title>
        <authorList>
            <person name="Worden A.Z."/>
            <person name="Lee J.H."/>
            <person name="Mock T."/>
            <person name="Rouze P."/>
            <person name="Simmons M.P."/>
            <person name="Aerts A.L."/>
            <person name="Allen A.E."/>
            <person name="Cuvelier M.L."/>
            <person name="Derelle E."/>
            <person name="Everett M.V."/>
            <person name="Foulon E."/>
            <person name="Grimwood J."/>
            <person name="Gundlach H."/>
            <person name="Henrissat B."/>
            <person name="Napoli C."/>
            <person name="McDonald S.M."/>
            <person name="Parker M.S."/>
            <person name="Rombauts S."/>
            <person name="Salamov A."/>
            <person name="Von Dassow P."/>
            <person name="Badger J.H."/>
            <person name="Coutinho P.M."/>
            <person name="Demir E."/>
            <person name="Dubchak I."/>
            <person name="Gentemann C."/>
            <person name="Eikrem W."/>
            <person name="Gready J.E."/>
            <person name="John U."/>
            <person name="Lanier W."/>
            <person name="Lindquist E.A."/>
            <person name="Lucas S."/>
            <person name="Mayer K.F."/>
            <person name="Moreau H."/>
            <person name="Not F."/>
            <person name="Otillar R."/>
            <person name="Panaud O."/>
            <person name="Pangilinan J."/>
            <person name="Paulsen I."/>
            <person name="Piegu B."/>
            <person name="Poliakov A."/>
            <person name="Robbens S."/>
            <person name="Schmutz J."/>
            <person name="Toulza E."/>
            <person name="Wyss T."/>
            <person name="Zelensky A."/>
            <person name="Zhou K."/>
            <person name="Armbrust E.V."/>
            <person name="Bhattacharya D."/>
            <person name="Goodenough U.W."/>
            <person name="Van de Peer Y."/>
            <person name="Grigoriev I.V."/>
        </authorList>
    </citation>
    <scope>NUCLEOTIDE SEQUENCE [LARGE SCALE GENOMIC DNA]</scope>
    <source>
        <strain evidence="9">RCC299 / NOUM17</strain>
    </source>
</reference>
<accession>C1EHD8</accession>
<dbReference type="InParanoid" id="C1EHD8"/>
<keyword evidence="3" id="KW-0408">Iron</keyword>
<feature type="domain" description="Thioredoxin" evidence="6">
    <location>
        <begin position="1"/>
        <end position="78"/>
    </location>
</feature>
<evidence type="ECO:0000259" key="6">
    <source>
        <dbReference type="Pfam" id="PF00085"/>
    </source>
</evidence>
<dbReference type="Pfam" id="PF00462">
    <property type="entry name" value="Glutaredoxin"/>
    <property type="match status" value="2"/>
</dbReference>
<dbReference type="GeneID" id="8248952"/>
<dbReference type="InterPro" id="IPR036249">
    <property type="entry name" value="Thioredoxin-like_sf"/>
</dbReference>
<organism evidence="8 9">
    <name type="scientific">Micromonas commoda (strain RCC299 / NOUM17 / CCMP2709)</name>
    <name type="common">Picoplanktonic green alga</name>
    <dbReference type="NCBI Taxonomy" id="296587"/>
    <lineage>
        <taxon>Eukaryota</taxon>
        <taxon>Viridiplantae</taxon>
        <taxon>Chlorophyta</taxon>
        <taxon>Mamiellophyceae</taxon>
        <taxon>Mamiellales</taxon>
        <taxon>Mamiellaceae</taxon>
        <taxon>Micromonas</taxon>
    </lineage>
</organism>
<keyword evidence="9" id="KW-1185">Reference proteome</keyword>
<evidence type="ECO:0000256" key="4">
    <source>
        <dbReference type="ARBA" id="ARBA00023014"/>
    </source>
</evidence>
<dbReference type="PROSITE" id="PS00194">
    <property type="entry name" value="THIOREDOXIN_1"/>
    <property type="match status" value="1"/>
</dbReference>
<evidence type="ECO:0000256" key="3">
    <source>
        <dbReference type="ARBA" id="ARBA00023004"/>
    </source>
</evidence>
<dbReference type="FunFam" id="3.40.30.10:FF:000012">
    <property type="entry name" value="Monothiol glutaredoxin"/>
    <property type="match status" value="2"/>
</dbReference>
<keyword evidence="4" id="KW-0411">Iron-sulfur</keyword>
<dbReference type="GO" id="GO:0005829">
    <property type="term" value="C:cytosol"/>
    <property type="evidence" value="ECO:0007669"/>
    <property type="project" value="TreeGrafter"/>
</dbReference>
<evidence type="ECO:0000313" key="8">
    <source>
        <dbReference type="EMBL" id="ACO67488.1"/>
    </source>
</evidence>
<dbReference type="NCBIfam" id="TIGR00365">
    <property type="entry name" value="Grx4 family monothiol glutaredoxin"/>
    <property type="match status" value="2"/>
</dbReference>
<dbReference type="Gene3D" id="3.40.30.10">
    <property type="entry name" value="Glutaredoxin"/>
    <property type="match status" value="3"/>
</dbReference>
<dbReference type="eggNOG" id="KOG0911">
    <property type="taxonomic scope" value="Eukaryota"/>
</dbReference>
<feature type="non-terminal residue" evidence="8">
    <location>
        <position position="318"/>
    </location>
</feature>
<proteinExistence type="inferred from homology"/>
<keyword evidence="2" id="KW-0479">Metal-binding</keyword>
<gene>
    <name evidence="8" type="ORF">MICPUN_70483</name>
</gene>
<dbReference type="InterPro" id="IPR002109">
    <property type="entry name" value="Glutaredoxin"/>
</dbReference>
<dbReference type="KEGG" id="mis:MICPUN_70483"/>
<evidence type="ECO:0000256" key="1">
    <source>
        <dbReference type="ARBA" id="ARBA00008983"/>
    </source>
</evidence>
<dbReference type="FunCoup" id="C1EHD8">
    <property type="interactions" value="1900"/>
</dbReference>
<name>C1EHD8_MICCC</name>
<feature type="region of interest" description="Disordered" evidence="5">
    <location>
        <begin position="87"/>
        <end position="117"/>
    </location>
</feature>
<evidence type="ECO:0000259" key="7">
    <source>
        <dbReference type="Pfam" id="PF00462"/>
    </source>
</evidence>
<dbReference type="GO" id="GO:0005634">
    <property type="term" value="C:nucleus"/>
    <property type="evidence" value="ECO:0007669"/>
    <property type="project" value="TreeGrafter"/>
</dbReference>
<dbReference type="Proteomes" id="UP000002009">
    <property type="component" value="Chromosome 14"/>
</dbReference>
<dbReference type="OrthoDB" id="415696at2759"/>
<dbReference type="EMBL" id="CP001332">
    <property type="protein sequence ID" value="ACO67488.1"/>
    <property type="molecule type" value="Genomic_DNA"/>
</dbReference>
<dbReference type="Pfam" id="PF00085">
    <property type="entry name" value="Thioredoxin"/>
    <property type="match status" value="1"/>
</dbReference>
<dbReference type="PROSITE" id="PS51354">
    <property type="entry name" value="GLUTAREDOXIN_2"/>
    <property type="match status" value="2"/>
</dbReference>
<dbReference type="OMA" id="WAEPCKT"/>
<dbReference type="GO" id="GO:0006879">
    <property type="term" value="P:intracellular iron ion homeostasis"/>
    <property type="evidence" value="ECO:0007669"/>
    <property type="project" value="TreeGrafter"/>
</dbReference>
<feature type="domain" description="Glutaredoxin" evidence="7">
    <location>
        <begin position="239"/>
        <end position="302"/>
    </location>
</feature>
<dbReference type="STRING" id="296587.C1EHD8"/>
<evidence type="ECO:0008006" key="10">
    <source>
        <dbReference type="Google" id="ProtNLM"/>
    </source>
</evidence>
<sequence length="318" mass="34226">VVAHYWATWCEPCGAMDQLVRQLSSQWTGVAFARVEAEEVDELTERYDVSAVPFFTFHKGAGAPLDKLEGADGKALASKTQQHFGVASSAPRAADGASNGAAPVAGTHASDAGPGDLDARLRKLTTQTPVVLFMKGDRDEPRCGFSRKVVEALNDTGVEYSTFDILQDEDVRQGLKTFSNWPTYPQLYAGGELLGGCDIVLEMAAGGELKAALEEATAAAMPEEDINSRLAKLVKSSEVVLFMKGDRDEPRCGFSRKVVEALNDTGVEYSTFDILQDEDVRQGLKTFSNWPTYPQLYAGGELLGGCDIVLEMAAGGEL</sequence>
<dbReference type="InterPro" id="IPR017937">
    <property type="entry name" value="Thioredoxin_CS"/>
</dbReference>
<feature type="domain" description="Glutaredoxin" evidence="7">
    <location>
        <begin position="130"/>
        <end position="193"/>
    </location>
</feature>
<dbReference type="PANTHER" id="PTHR10293:SF73">
    <property type="entry name" value="GLUTAREDOXIN-3"/>
    <property type="match status" value="1"/>
</dbReference>
<dbReference type="PANTHER" id="PTHR10293">
    <property type="entry name" value="GLUTAREDOXIN FAMILY MEMBER"/>
    <property type="match status" value="1"/>
</dbReference>
<comment type="similarity">
    <text evidence="1">Belongs to the glutaredoxin family. CGFS subfamily.</text>
</comment>
<dbReference type="InterPro" id="IPR013766">
    <property type="entry name" value="Thioredoxin_domain"/>
</dbReference>
<dbReference type="CDD" id="cd03028">
    <property type="entry name" value="GRX_PICOT_like"/>
    <property type="match status" value="2"/>
</dbReference>